<dbReference type="EMBL" id="CP010767">
    <property type="protein sequence ID" value="ATG44088.1"/>
    <property type="molecule type" value="Genomic_DNA"/>
</dbReference>
<name>A0AAN1LAZ5_9RHOB</name>
<reference evidence="1 2" key="1">
    <citation type="journal article" date="2017" name="Front. Microbiol.">
        <title>Phaeobacter piscinae sp. nov., a species of the Roseobacter group and potential aquaculture probiont.</title>
        <authorList>
            <person name="Sonnenschein E.C."/>
            <person name="Phippen C.B.W."/>
            <person name="Nielsen K.F."/>
            <person name="Mateiu R.V."/>
            <person name="Melchiorsen J."/>
            <person name="Gram L."/>
            <person name="Overmann J."/>
            <person name="Freese H.M."/>
        </authorList>
    </citation>
    <scope>NUCLEOTIDE SEQUENCE [LARGE SCALE GENOMIC DNA]</scope>
    <source>
        <strain evidence="1 2">P13</strain>
    </source>
</reference>
<evidence type="ECO:0000313" key="1">
    <source>
        <dbReference type="EMBL" id="ATG44088.1"/>
    </source>
</evidence>
<proteinExistence type="predicted"/>
<organism evidence="1 2">
    <name type="scientific">Phaeobacter piscinae</name>
    <dbReference type="NCBI Taxonomy" id="1580596"/>
    <lineage>
        <taxon>Bacteria</taxon>
        <taxon>Pseudomonadati</taxon>
        <taxon>Pseudomonadota</taxon>
        <taxon>Alphaproteobacteria</taxon>
        <taxon>Rhodobacterales</taxon>
        <taxon>Roseobacteraceae</taxon>
        <taxon>Phaeobacter</taxon>
    </lineage>
</organism>
<protein>
    <submittedName>
        <fullName evidence="1">Uncharacterized protein</fullName>
    </submittedName>
</protein>
<dbReference type="RefSeq" id="WP_096871836.1">
    <property type="nucleotide sequence ID" value="NZ_CP010715.1"/>
</dbReference>
<accession>A0AAN1LAZ5</accession>
<dbReference type="AlphaFoldDB" id="A0AAN1LAZ5"/>
<evidence type="ECO:0000313" key="2">
    <source>
        <dbReference type="Proteomes" id="UP000218606"/>
    </source>
</evidence>
<gene>
    <name evidence="1" type="ORF">PhaeoP13_02165</name>
</gene>
<dbReference type="Proteomes" id="UP000218606">
    <property type="component" value="Chromosome"/>
</dbReference>
<sequence>MTSVVSQEHFEHSKVVLTLTLDNSQPIELGAFVSAFTSLASDYRKGLENKGLDAEAKLYITEVRSGSIVADLMPVVATAFPVVAASVEQLGQAVDFVNTWADRLTKLKDGLVPEGLSKSELKTFTDAVQAVASDPNANQLLEAATFEDGKRQVKAAFKFTTSDARAIEKTIEGEFKRLEQQTEQVHERVLMYFTRSDIGNAPIEKRSGERAVINTISERDLPIMYASELAEEKIKHEIREPDENIYKKCFSVDVSVQFRGDKAIVYKVLSVHQVIDLPDE</sequence>